<dbReference type="HOGENOM" id="CLU_1752441_0_0_1"/>
<gene>
    <name evidence="1" type="ordered locus">MTR_3g490845</name>
</gene>
<sequence length="149" mass="17497">MAEIEEVFIGLIWNKKTHYRWIVLSEKVKNVKQDVEFEEDEMLKKMLVGIFFLGCQLPPVLGIETFPWWEPSFHSQVKLHQYFGLVKNGVLHYICGNFSDPWVIDLAYDCGVSVHHMPLLEAHEEDREIKVIARRIAPRWSSVLNEDDD</sequence>
<evidence type="ECO:0000313" key="2">
    <source>
        <dbReference type="EnsemblPlants" id="KEH35441"/>
    </source>
</evidence>
<dbReference type="EnsemblPlants" id="KEH35441">
    <property type="protein sequence ID" value="KEH35441"/>
    <property type="gene ID" value="MTR_3g490845"/>
</dbReference>
<dbReference type="Proteomes" id="UP000002051">
    <property type="component" value="Chromosome 3"/>
</dbReference>
<keyword evidence="3" id="KW-1185">Reference proteome</keyword>
<evidence type="ECO:0000313" key="1">
    <source>
        <dbReference type="EMBL" id="KEH35441.1"/>
    </source>
</evidence>
<name>A0A072V184_MEDTR</name>
<proteinExistence type="predicted"/>
<reference evidence="1 3" key="1">
    <citation type="journal article" date="2011" name="Nature">
        <title>The Medicago genome provides insight into the evolution of rhizobial symbioses.</title>
        <authorList>
            <person name="Young N.D."/>
            <person name="Debelle F."/>
            <person name="Oldroyd G.E."/>
            <person name="Geurts R."/>
            <person name="Cannon S.B."/>
            <person name="Udvardi M.K."/>
            <person name="Benedito V.A."/>
            <person name="Mayer K.F."/>
            <person name="Gouzy J."/>
            <person name="Schoof H."/>
            <person name="Van de Peer Y."/>
            <person name="Proost S."/>
            <person name="Cook D.R."/>
            <person name="Meyers B.C."/>
            <person name="Spannagl M."/>
            <person name="Cheung F."/>
            <person name="De Mita S."/>
            <person name="Krishnakumar V."/>
            <person name="Gundlach H."/>
            <person name="Zhou S."/>
            <person name="Mudge J."/>
            <person name="Bharti A.K."/>
            <person name="Murray J.D."/>
            <person name="Naoumkina M.A."/>
            <person name="Rosen B."/>
            <person name="Silverstein K.A."/>
            <person name="Tang H."/>
            <person name="Rombauts S."/>
            <person name="Zhao P.X."/>
            <person name="Zhou P."/>
            <person name="Barbe V."/>
            <person name="Bardou P."/>
            <person name="Bechner M."/>
            <person name="Bellec A."/>
            <person name="Berger A."/>
            <person name="Berges H."/>
            <person name="Bidwell S."/>
            <person name="Bisseling T."/>
            <person name="Choisne N."/>
            <person name="Couloux A."/>
            <person name="Denny R."/>
            <person name="Deshpande S."/>
            <person name="Dai X."/>
            <person name="Doyle J.J."/>
            <person name="Dudez A.M."/>
            <person name="Farmer A.D."/>
            <person name="Fouteau S."/>
            <person name="Franken C."/>
            <person name="Gibelin C."/>
            <person name="Gish J."/>
            <person name="Goldstein S."/>
            <person name="Gonzalez A.J."/>
            <person name="Green P.J."/>
            <person name="Hallab A."/>
            <person name="Hartog M."/>
            <person name="Hua A."/>
            <person name="Humphray S.J."/>
            <person name="Jeong D.H."/>
            <person name="Jing Y."/>
            <person name="Jocker A."/>
            <person name="Kenton S.M."/>
            <person name="Kim D.J."/>
            <person name="Klee K."/>
            <person name="Lai H."/>
            <person name="Lang C."/>
            <person name="Lin S."/>
            <person name="Macmil S.L."/>
            <person name="Magdelenat G."/>
            <person name="Matthews L."/>
            <person name="McCorrison J."/>
            <person name="Monaghan E.L."/>
            <person name="Mun J.H."/>
            <person name="Najar F.Z."/>
            <person name="Nicholson C."/>
            <person name="Noirot C."/>
            <person name="O'Bleness M."/>
            <person name="Paule C.R."/>
            <person name="Poulain J."/>
            <person name="Prion F."/>
            <person name="Qin B."/>
            <person name="Qu C."/>
            <person name="Retzel E.F."/>
            <person name="Riddle C."/>
            <person name="Sallet E."/>
            <person name="Samain S."/>
            <person name="Samson N."/>
            <person name="Sanders I."/>
            <person name="Saurat O."/>
            <person name="Scarpelli C."/>
            <person name="Schiex T."/>
            <person name="Segurens B."/>
            <person name="Severin A.J."/>
            <person name="Sherrier D.J."/>
            <person name="Shi R."/>
            <person name="Sims S."/>
            <person name="Singer S.R."/>
            <person name="Sinharoy S."/>
            <person name="Sterck L."/>
            <person name="Viollet A."/>
            <person name="Wang B.B."/>
            <person name="Wang K."/>
            <person name="Wang M."/>
            <person name="Wang X."/>
            <person name="Warfsmann J."/>
            <person name="Weissenbach J."/>
            <person name="White D.D."/>
            <person name="White J.D."/>
            <person name="Wiley G.B."/>
            <person name="Wincker P."/>
            <person name="Xing Y."/>
            <person name="Yang L."/>
            <person name="Yao Z."/>
            <person name="Ying F."/>
            <person name="Zhai J."/>
            <person name="Zhou L."/>
            <person name="Zuber A."/>
            <person name="Denarie J."/>
            <person name="Dixon R.A."/>
            <person name="May G.D."/>
            <person name="Schwartz D.C."/>
            <person name="Rogers J."/>
            <person name="Quetier F."/>
            <person name="Town C.D."/>
            <person name="Roe B.A."/>
        </authorList>
    </citation>
    <scope>NUCLEOTIDE SEQUENCE [LARGE SCALE GENOMIC DNA]</scope>
    <source>
        <strain evidence="1">A17</strain>
        <strain evidence="2 3">cv. Jemalong A17</strain>
    </source>
</reference>
<protein>
    <submittedName>
        <fullName evidence="1 2">Uncharacterized protein</fullName>
    </submittedName>
</protein>
<dbReference type="EMBL" id="CM001219">
    <property type="protein sequence ID" value="KEH35441.1"/>
    <property type="molecule type" value="Genomic_DNA"/>
</dbReference>
<dbReference type="AlphaFoldDB" id="A0A072V184"/>
<evidence type="ECO:0000313" key="3">
    <source>
        <dbReference type="Proteomes" id="UP000002051"/>
    </source>
</evidence>
<reference evidence="1 3" key="2">
    <citation type="journal article" date="2014" name="BMC Genomics">
        <title>An improved genome release (version Mt4.0) for the model legume Medicago truncatula.</title>
        <authorList>
            <person name="Tang H."/>
            <person name="Krishnakumar V."/>
            <person name="Bidwell S."/>
            <person name="Rosen B."/>
            <person name="Chan A."/>
            <person name="Zhou S."/>
            <person name="Gentzbittel L."/>
            <person name="Childs K.L."/>
            <person name="Yandell M."/>
            <person name="Gundlach H."/>
            <person name="Mayer K.F."/>
            <person name="Schwartz D.C."/>
            <person name="Town C.D."/>
        </authorList>
    </citation>
    <scope>GENOME REANNOTATION</scope>
    <source>
        <strain evidence="1">A17</strain>
        <strain evidence="2 3">cv. Jemalong A17</strain>
    </source>
</reference>
<accession>A0A072V184</accession>
<organism evidence="1 3">
    <name type="scientific">Medicago truncatula</name>
    <name type="common">Barrel medic</name>
    <name type="synonym">Medicago tribuloides</name>
    <dbReference type="NCBI Taxonomy" id="3880"/>
    <lineage>
        <taxon>Eukaryota</taxon>
        <taxon>Viridiplantae</taxon>
        <taxon>Streptophyta</taxon>
        <taxon>Embryophyta</taxon>
        <taxon>Tracheophyta</taxon>
        <taxon>Spermatophyta</taxon>
        <taxon>Magnoliopsida</taxon>
        <taxon>eudicotyledons</taxon>
        <taxon>Gunneridae</taxon>
        <taxon>Pentapetalae</taxon>
        <taxon>rosids</taxon>
        <taxon>fabids</taxon>
        <taxon>Fabales</taxon>
        <taxon>Fabaceae</taxon>
        <taxon>Papilionoideae</taxon>
        <taxon>50 kb inversion clade</taxon>
        <taxon>NPAAA clade</taxon>
        <taxon>Hologalegina</taxon>
        <taxon>IRL clade</taxon>
        <taxon>Trifolieae</taxon>
        <taxon>Medicago</taxon>
    </lineage>
</organism>
<reference evidence="2" key="3">
    <citation type="submission" date="2015-04" db="UniProtKB">
        <authorList>
            <consortium name="EnsemblPlants"/>
        </authorList>
    </citation>
    <scope>IDENTIFICATION</scope>
    <source>
        <strain evidence="2">cv. Jemalong A17</strain>
    </source>
</reference>